<name>A0AAD7S1L9_9TELE</name>
<feature type="compositionally biased region" description="Polar residues" evidence="1">
    <location>
        <begin position="7"/>
        <end position="20"/>
    </location>
</feature>
<feature type="region of interest" description="Disordered" evidence="1">
    <location>
        <begin position="1"/>
        <end position="24"/>
    </location>
</feature>
<dbReference type="AlphaFoldDB" id="A0AAD7S1L9"/>
<keyword evidence="3" id="KW-1185">Reference proteome</keyword>
<evidence type="ECO:0000256" key="1">
    <source>
        <dbReference type="SAM" id="MobiDB-lite"/>
    </source>
</evidence>
<comment type="caution">
    <text evidence="2">The sequence shown here is derived from an EMBL/GenBank/DDBJ whole genome shotgun (WGS) entry which is preliminary data.</text>
</comment>
<gene>
    <name evidence="2" type="ORF">AAFF_G00048310</name>
</gene>
<organism evidence="2 3">
    <name type="scientific">Aldrovandia affinis</name>
    <dbReference type="NCBI Taxonomy" id="143900"/>
    <lineage>
        <taxon>Eukaryota</taxon>
        <taxon>Metazoa</taxon>
        <taxon>Chordata</taxon>
        <taxon>Craniata</taxon>
        <taxon>Vertebrata</taxon>
        <taxon>Euteleostomi</taxon>
        <taxon>Actinopterygii</taxon>
        <taxon>Neopterygii</taxon>
        <taxon>Teleostei</taxon>
        <taxon>Notacanthiformes</taxon>
        <taxon>Halosauridae</taxon>
        <taxon>Aldrovandia</taxon>
    </lineage>
</organism>
<dbReference type="EMBL" id="JAINUG010000128">
    <property type="protein sequence ID" value="KAJ8394248.1"/>
    <property type="molecule type" value="Genomic_DNA"/>
</dbReference>
<proteinExistence type="predicted"/>
<sequence>MHDVGRTRQQSPNMATGQRGNRTRARRTALSVLHGNKTIAIRFSGNRGEYTLAKQVDSGMLSGGNRTRQNLKDLFLKVKMNPKAPVLQRDALVTAVISVIVLKVDYSATLPNFPRL</sequence>
<evidence type="ECO:0000313" key="3">
    <source>
        <dbReference type="Proteomes" id="UP001221898"/>
    </source>
</evidence>
<evidence type="ECO:0000313" key="2">
    <source>
        <dbReference type="EMBL" id="KAJ8394248.1"/>
    </source>
</evidence>
<dbReference type="Proteomes" id="UP001221898">
    <property type="component" value="Unassembled WGS sequence"/>
</dbReference>
<accession>A0AAD7S1L9</accession>
<protein>
    <submittedName>
        <fullName evidence="2">Uncharacterized protein</fullName>
    </submittedName>
</protein>
<reference evidence="2" key="1">
    <citation type="journal article" date="2023" name="Science">
        <title>Genome structures resolve the early diversification of teleost fishes.</title>
        <authorList>
            <person name="Parey E."/>
            <person name="Louis A."/>
            <person name="Montfort J."/>
            <person name="Bouchez O."/>
            <person name="Roques C."/>
            <person name="Iampietro C."/>
            <person name="Lluch J."/>
            <person name="Castinel A."/>
            <person name="Donnadieu C."/>
            <person name="Desvignes T."/>
            <person name="Floi Bucao C."/>
            <person name="Jouanno E."/>
            <person name="Wen M."/>
            <person name="Mejri S."/>
            <person name="Dirks R."/>
            <person name="Jansen H."/>
            <person name="Henkel C."/>
            <person name="Chen W.J."/>
            <person name="Zahm M."/>
            <person name="Cabau C."/>
            <person name="Klopp C."/>
            <person name="Thompson A.W."/>
            <person name="Robinson-Rechavi M."/>
            <person name="Braasch I."/>
            <person name="Lecointre G."/>
            <person name="Bobe J."/>
            <person name="Postlethwait J.H."/>
            <person name="Berthelot C."/>
            <person name="Roest Crollius H."/>
            <person name="Guiguen Y."/>
        </authorList>
    </citation>
    <scope>NUCLEOTIDE SEQUENCE</scope>
    <source>
        <strain evidence="2">NC1722</strain>
    </source>
</reference>